<comment type="caution">
    <text evidence="1">The sequence shown here is derived from an EMBL/GenBank/DDBJ whole genome shotgun (WGS) entry which is preliminary data.</text>
</comment>
<name>A0A813G5G3_POLGL</name>
<sequence>ADPQRLDDQLPPMNPFTRATPKEQETLAVARGHKAYALPQGGSAERRVEILVDGKTGALAELWILKPEAELRSAQNWGTTVGRDSTDVLAVVKVASWSSQLPDAAWFDAYASDGETQQTCKEISYRRYPKAGQHFAGWDLLRVLFPAK</sequence>
<evidence type="ECO:0000313" key="1">
    <source>
        <dbReference type="EMBL" id="CAE8622157.1"/>
    </source>
</evidence>
<accession>A0A813G5G3</accession>
<dbReference type="EMBL" id="CAJNNW010000009">
    <property type="protein sequence ID" value="CAE8622157.1"/>
    <property type="molecule type" value="Genomic_DNA"/>
</dbReference>
<protein>
    <submittedName>
        <fullName evidence="1">Uncharacterized protein</fullName>
    </submittedName>
</protein>
<proteinExistence type="predicted"/>
<dbReference type="AlphaFoldDB" id="A0A813G5G3"/>
<dbReference type="Proteomes" id="UP000626109">
    <property type="component" value="Unassembled WGS sequence"/>
</dbReference>
<organism evidence="1 2">
    <name type="scientific">Polarella glacialis</name>
    <name type="common">Dinoflagellate</name>
    <dbReference type="NCBI Taxonomy" id="89957"/>
    <lineage>
        <taxon>Eukaryota</taxon>
        <taxon>Sar</taxon>
        <taxon>Alveolata</taxon>
        <taxon>Dinophyceae</taxon>
        <taxon>Suessiales</taxon>
        <taxon>Suessiaceae</taxon>
        <taxon>Polarella</taxon>
    </lineage>
</organism>
<reference evidence="1" key="1">
    <citation type="submission" date="2021-02" db="EMBL/GenBank/DDBJ databases">
        <authorList>
            <person name="Dougan E. K."/>
            <person name="Rhodes N."/>
            <person name="Thang M."/>
            <person name="Chan C."/>
        </authorList>
    </citation>
    <scope>NUCLEOTIDE SEQUENCE</scope>
</reference>
<gene>
    <name evidence="1" type="ORF">PGLA2088_LOCUS10</name>
</gene>
<evidence type="ECO:0000313" key="2">
    <source>
        <dbReference type="Proteomes" id="UP000626109"/>
    </source>
</evidence>
<feature type="non-terminal residue" evidence="1">
    <location>
        <position position="148"/>
    </location>
</feature>